<dbReference type="OMA" id="WSFVNEE"/>
<sequence length="548" mass="59902">MEKKRKKDEKVACTTSQELETDHHFLSKDHQSQDNAEPLTKSTNTDSPSNGNVPSLCHQYPVTFPWPYTPQHGGEQCPLVSRPFFATQSPLPGIISQWPQFPHQVQHGQPPRNYSQSAAPFWLPQQPGYPFSASNAPSTFQPFVAVGATDISGETSTTNQNQVPNFYYHVGYPYPGFPGSCDSLSWWNQAQAPHPLCTYAFPGGCISSPPASLPLPSFSATLGQTFEKGIIRAPATLSKKHQQLWDAQSAENVQLWSAINHLQSEVTDYKNCLTRLEAELSSLKAVAEETTAQVSGAVLPAKPSKRGRPKRSVASADAVHSPDKSHRRARGRKSVVCNAQQFDSKSHLFEKVILNKVEDKEKACHLTAAVEQGNNASHVVTHSGGHMEINGTSSTMPAFHYQFQQELPAVQTYGNGSSASSEMKVSNVKANNCRTTYPVYPQNIPWPYNNTSEIERNELNIGPNGLYNSGIVIQGGQIIPGWSFGNEEDASEKPEDAMLGSGKNDNEETMGDESSSGAEKVARTNNDGGFKMDDREGTSKKCLAPPNN</sequence>
<evidence type="ECO:0000313" key="3">
    <source>
        <dbReference type="EMBL" id="PRQ48329.1"/>
    </source>
</evidence>
<feature type="compositionally biased region" description="Basic and acidic residues" evidence="2">
    <location>
        <begin position="530"/>
        <end position="539"/>
    </location>
</feature>
<comment type="caution">
    <text evidence="3">The sequence shown here is derived from an EMBL/GenBank/DDBJ whole genome shotgun (WGS) entry which is preliminary data.</text>
</comment>
<feature type="compositionally biased region" description="Polar residues" evidence="2">
    <location>
        <begin position="40"/>
        <end position="53"/>
    </location>
</feature>
<feature type="region of interest" description="Disordered" evidence="2">
    <location>
        <begin position="483"/>
        <end position="548"/>
    </location>
</feature>
<feature type="compositionally biased region" description="Basic and acidic residues" evidence="2">
    <location>
        <begin position="1"/>
        <end position="11"/>
    </location>
</feature>
<keyword evidence="1" id="KW-0175">Coiled coil</keyword>
<name>A0A2P6RPG0_ROSCH</name>
<evidence type="ECO:0000313" key="4">
    <source>
        <dbReference type="Proteomes" id="UP000238479"/>
    </source>
</evidence>
<dbReference type="Proteomes" id="UP000238479">
    <property type="component" value="Chromosome 2"/>
</dbReference>
<feature type="coiled-coil region" evidence="1">
    <location>
        <begin position="259"/>
        <end position="293"/>
    </location>
</feature>
<evidence type="ECO:0000256" key="1">
    <source>
        <dbReference type="SAM" id="Coils"/>
    </source>
</evidence>
<accession>A0A2P6RPG0</accession>
<dbReference type="Gramene" id="PRQ48329">
    <property type="protein sequence ID" value="PRQ48329"/>
    <property type="gene ID" value="RchiOBHm_Chr2g0109471"/>
</dbReference>
<feature type="region of interest" description="Disordered" evidence="2">
    <location>
        <begin position="1"/>
        <end position="54"/>
    </location>
</feature>
<feature type="compositionally biased region" description="Polar residues" evidence="2">
    <location>
        <begin position="512"/>
        <end position="527"/>
    </location>
</feature>
<dbReference type="AlphaFoldDB" id="A0A2P6RPG0"/>
<feature type="region of interest" description="Disordered" evidence="2">
    <location>
        <begin position="297"/>
        <end position="333"/>
    </location>
</feature>
<keyword evidence="4" id="KW-1185">Reference proteome</keyword>
<gene>
    <name evidence="3" type="ORF">RchiOBHm_Chr2g0109471</name>
</gene>
<dbReference type="EMBL" id="PDCK01000040">
    <property type="protein sequence ID" value="PRQ48329.1"/>
    <property type="molecule type" value="Genomic_DNA"/>
</dbReference>
<protein>
    <submittedName>
        <fullName evidence="3">Uncharacterized protein</fullName>
    </submittedName>
</protein>
<evidence type="ECO:0000256" key="2">
    <source>
        <dbReference type="SAM" id="MobiDB-lite"/>
    </source>
</evidence>
<organism evidence="3 4">
    <name type="scientific">Rosa chinensis</name>
    <name type="common">China rose</name>
    <dbReference type="NCBI Taxonomy" id="74649"/>
    <lineage>
        <taxon>Eukaryota</taxon>
        <taxon>Viridiplantae</taxon>
        <taxon>Streptophyta</taxon>
        <taxon>Embryophyta</taxon>
        <taxon>Tracheophyta</taxon>
        <taxon>Spermatophyta</taxon>
        <taxon>Magnoliopsida</taxon>
        <taxon>eudicotyledons</taxon>
        <taxon>Gunneridae</taxon>
        <taxon>Pentapetalae</taxon>
        <taxon>rosids</taxon>
        <taxon>fabids</taxon>
        <taxon>Rosales</taxon>
        <taxon>Rosaceae</taxon>
        <taxon>Rosoideae</taxon>
        <taxon>Rosoideae incertae sedis</taxon>
        <taxon>Rosa</taxon>
    </lineage>
</organism>
<proteinExistence type="predicted"/>
<dbReference type="OrthoDB" id="1913411at2759"/>
<feature type="compositionally biased region" description="Basic and acidic residues" evidence="2">
    <location>
        <begin position="20"/>
        <end position="32"/>
    </location>
</feature>
<reference evidence="3 4" key="1">
    <citation type="journal article" date="2018" name="Nat. Genet.">
        <title>The Rosa genome provides new insights in the design of modern roses.</title>
        <authorList>
            <person name="Bendahmane M."/>
        </authorList>
    </citation>
    <scope>NUCLEOTIDE SEQUENCE [LARGE SCALE GENOMIC DNA]</scope>
    <source>
        <strain evidence="4">cv. Old Blush</strain>
    </source>
</reference>